<evidence type="ECO:0000313" key="5">
    <source>
        <dbReference type="EMBL" id="KRT36345.1"/>
    </source>
</evidence>
<evidence type="ECO:0000256" key="3">
    <source>
        <dbReference type="PIRSR" id="PIRSR001235-1"/>
    </source>
</evidence>
<reference evidence="6" key="1">
    <citation type="submission" date="2012-09" db="EMBL/GenBank/DDBJ databases">
        <authorList>
            <person name="Weinstock G."/>
            <person name="Sodergren E."/>
            <person name="Clifton S."/>
            <person name="Fulton L."/>
            <person name="Fulton B."/>
            <person name="Courtney L."/>
            <person name="Fronick C."/>
            <person name="Harrison M."/>
            <person name="Strong C."/>
            <person name="Farmer C."/>
            <person name="Delehaunty K."/>
            <person name="Markovic C."/>
            <person name="Hall O."/>
            <person name="Minx P."/>
            <person name="Tomlinson C."/>
            <person name="Mitreva M."/>
            <person name="Nelson J."/>
            <person name="Hou S."/>
            <person name="Wollam A."/>
            <person name="Pepin K.H."/>
            <person name="Johnson M."/>
            <person name="Bhonagiri V."/>
            <person name="Nash W.E."/>
            <person name="Suruliraj S."/>
            <person name="Warren W."/>
            <person name="Chinwalla A."/>
            <person name="Mardis E.R."/>
            <person name="Wilson R.K."/>
        </authorList>
    </citation>
    <scope>NUCLEOTIDE SEQUENCE [LARGE SCALE GENOMIC DNA]</scope>
    <source>
        <strain evidence="6">OS1</strain>
    </source>
</reference>
<proteinExistence type="inferred from homology"/>
<dbReference type="GO" id="GO:0046872">
    <property type="term" value="F:metal ion binding"/>
    <property type="evidence" value="ECO:0007669"/>
    <property type="project" value="UniProtKB-KW"/>
</dbReference>
<keyword evidence="3" id="KW-0862">Zinc</keyword>
<comment type="caution">
    <text evidence="5">The sequence shown here is derived from an EMBL/GenBank/DDBJ whole genome shotgun (WGS) entry which is preliminary data.</text>
</comment>
<dbReference type="NCBIfam" id="NF006771">
    <property type="entry name" value="PRK09290.1-5"/>
    <property type="match status" value="1"/>
</dbReference>
<dbReference type="InterPro" id="IPR011650">
    <property type="entry name" value="Peptidase_M20_dimer"/>
</dbReference>
<dbReference type="CDD" id="cd03884">
    <property type="entry name" value="M20_bAS"/>
    <property type="match status" value="1"/>
</dbReference>
<dbReference type="Gene3D" id="3.30.70.360">
    <property type="match status" value="1"/>
</dbReference>
<dbReference type="EMBL" id="ACJX03000001">
    <property type="protein sequence ID" value="KRT36345.1"/>
    <property type="molecule type" value="Genomic_DNA"/>
</dbReference>
<protein>
    <submittedName>
        <fullName evidence="5">Putative N-carbamoyl-L-amino-acid hydrolase</fullName>
    </submittedName>
</protein>
<dbReference type="STRING" id="592015.HMPREF1705_03624"/>
<dbReference type="Proteomes" id="UP000005273">
    <property type="component" value="Unassembled WGS sequence"/>
</dbReference>
<evidence type="ECO:0000313" key="6">
    <source>
        <dbReference type="Proteomes" id="UP000005273"/>
    </source>
</evidence>
<feature type="binding site" evidence="3">
    <location>
        <position position="92"/>
    </location>
    <ligand>
        <name>Zn(2+)</name>
        <dbReference type="ChEBI" id="CHEBI:29105"/>
        <label>1</label>
    </ligand>
</feature>
<comment type="similarity">
    <text evidence="1">Belongs to the peptidase M20 family.</text>
</comment>
<evidence type="ECO:0000259" key="4">
    <source>
        <dbReference type="Pfam" id="PF07687"/>
    </source>
</evidence>
<dbReference type="Pfam" id="PF01546">
    <property type="entry name" value="Peptidase_M20"/>
    <property type="match status" value="1"/>
</dbReference>
<feature type="binding site" evidence="3">
    <location>
        <position position="192"/>
    </location>
    <ligand>
        <name>Zn(2+)</name>
        <dbReference type="ChEBI" id="CHEBI:29105"/>
        <label>1</label>
    </ligand>
</feature>
<keyword evidence="6" id="KW-1185">Reference proteome</keyword>
<dbReference type="GO" id="GO:0016813">
    <property type="term" value="F:hydrolase activity, acting on carbon-nitrogen (but not peptide) bonds, in linear amidines"/>
    <property type="evidence" value="ECO:0007669"/>
    <property type="project" value="InterPro"/>
</dbReference>
<feature type="binding site" evidence="3">
    <location>
        <position position="81"/>
    </location>
    <ligand>
        <name>Zn(2+)</name>
        <dbReference type="ChEBI" id="CHEBI:29105"/>
        <label>1</label>
    </ligand>
</feature>
<keyword evidence="3" id="KW-0479">Metal-binding</keyword>
<dbReference type="SUPFAM" id="SSF53187">
    <property type="entry name" value="Zn-dependent exopeptidases"/>
    <property type="match status" value="1"/>
</dbReference>
<dbReference type="InterPro" id="IPR036264">
    <property type="entry name" value="Bact_exopeptidase_dim_dom"/>
</dbReference>
<feature type="binding site" evidence="3">
    <location>
        <position position="92"/>
    </location>
    <ligand>
        <name>Zn(2+)</name>
        <dbReference type="ChEBI" id="CHEBI:29105"/>
        <label>2</label>
    </ligand>
</feature>
<feature type="binding site" evidence="3">
    <location>
        <position position="127"/>
    </location>
    <ligand>
        <name>Zn(2+)</name>
        <dbReference type="ChEBI" id="CHEBI:29105"/>
        <label>2</label>
    </ligand>
</feature>
<gene>
    <name evidence="5" type="ORF">HMPREF1705_03624</name>
</gene>
<accession>A0A0T5XDE1</accession>
<dbReference type="eggNOG" id="COG0624">
    <property type="taxonomic scope" value="Bacteria"/>
</dbReference>
<name>A0A0T5XDE1_9BACT</name>
<dbReference type="RefSeq" id="WP_009200968.1">
    <property type="nucleotide sequence ID" value="NZ_ACJX03000001.1"/>
</dbReference>
<dbReference type="InterPro" id="IPR002933">
    <property type="entry name" value="Peptidase_M20"/>
</dbReference>
<dbReference type="Pfam" id="PF07687">
    <property type="entry name" value="M20_dimer"/>
    <property type="match status" value="1"/>
</dbReference>
<dbReference type="PANTHER" id="PTHR32494:SF5">
    <property type="entry name" value="ALLANTOATE AMIDOHYDROLASE"/>
    <property type="match status" value="1"/>
</dbReference>
<dbReference type="PIRSF" id="PIRSF001235">
    <property type="entry name" value="Amidase_carbamoylase"/>
    <property type="match status" value="1"/>
</dbReference>
<keyword evidence="2 5" id="KW-0378">Hydrolase</keyword>
<dbReference type="SUPFAM" id="SSF55031">
    <property type="entry name" value="Bacterial exopeptidase dimerisation domain"/>
    <property type="match status" value="1"/>
</dbReference>
<sequence>MLETNLERIKDHIETLNTFNSTPGKGCTRLSFSPEHKKAIDYLTESCKSLGLEVLVDPIGNFRAKLKGREPDLPPVMFGSHIDTVLYGGKFDGAAGVVAALEALTVIKEHKVQPKHSLEMIALVEEEGSSFGGGLVGSKALVGKYTLEDLKKLKNDEGLSFYEAAKRFGLNPDELERYVLRKGDLKALLELHIEQGKILYSKSIPVGVVEAIVGIKQLSLTLEGMANHAGTTPMNMRHDALVGASKIITFIEHCAKEDVFDTTVATVGKIWCFPNVTNVIPGKVTFTVDIRDIKKEGIERVEQLLREKVRQVSEDHGLNYSIDLVGESDSVKLSDKVISAIQNAAEKLGIKYLRMPSGAGHDSALFTEVTDVGMIFVQSIEGISHAPEEDTKYDDLKRGCDVLVNALLDIAQ</sequence>
<organism evidence="5 6">
    <name type="scientific">Acetomicrobium hydrogeniformans ATCC BAA-1850</name>
    <dbReference type="NCBI Taxonomy" id="592015"/>
    <lineage>
        <taxon>Bacteria</taxon>
        <taxon>Thermotogati</taxon>
        <taxon>Synergistota</taxon>
        <taxon>Synergistia</taxon>
        <taxon>Synergistales</taxon>
        <taxon>Acetomicrobiaceae</taxon>
        <taxon>Acetomicrobium</taxon>
    </lineage>
</organism>
<evidence type="ECO:0000256" key="2">
    <source>
        <dbReference type="ARBA" id="ARBA00022801"/>
    </source>
</evidence>
<feature type="domain" description="Peptidase M20 dimerisation" evidence="4">
    <location>
        <begin position="214"/>
        <end position="314"/>
    </location>
</feature>
<feature type="binding site" evidence="3">
    <location>
        <position position="385"/>
    </location>
    <ligand>
        <name>Zn(2+)</name>
        <dbReference type="ChEBI" id="CHEBI:29105"/>
        <label>2</label>
    </ligand>
</feature>
<dbReference type="AlphaFoldDB" id="A0A0T5XDE1"/>
<dbReference type="PROSITE" id="PS00758">
    <property type="entry name" value="ARGE_DAPE_CPG2_1"/>
    <property type="match status" value="1"/>
</dbReference>
<comment type="cofactor">
    <cofactor evidence="3">
        <name>Zn(2+)</name>
        <dbReference type="ChEBI" id="CHEBI:29105"/>
    </cofactor>
    <text evidence="3">Binds 2 Zn(2+) ions per subunit.</text>
</comment>
<dbReference type="Gene3D" id="3.40.630.10">
    <property type="entry name" value="Zn peptidases"/>
    <property type="match status" value="1"/>
</dbReference>
<dbReference type="OrthoDB" id="9808195at2"/>
<dbReference type="InterPro" id="IPR001261">
    <property type="entry name" value="ArgE/DapE_CS"/>
</dbReference>
<dbReference type="InterPro" id="IPR010158">
    <property type="entry name" value="Amidase_Cbmase"/>
</dbReference>
<dbReference type="NCBIfam" id="TIGR01879">
    <property type="entry name" value="hydantase"/>
    <property type="match status" value="1"/>
</dbReference>
<evidence type="ECO:0000256" key="1">
    <source>
        <dbReference type="ARBA" id="ARBA00006153"/>
    </source>
</evidence>
<dbReference type="PANTHER" id="PTHR32494">
    <property type="entry name" value="ALLANTOATE DEIMINASE-RELATED"/>
    <property type="match status" value="1"/>
</dbReference>